<evidence type="ECO:0000256" key="3">
    <source>
        <dbReference type="ARBA" id="ARBA00022833"/>
    </source>
</evidence>
<dbReference type="InterPro" id="IPR011057">
    <property type="entry name" value="Mss4-like_sf"/>
</dbReference>
<dbReference type="AlphaFoldDB" id="A0A3M2SC18"/>
<name>A0A3M2SC18_9HYPO</name>
<dbReference type="GO" id="GO:0016846">
    <property type="term" value="F:carbon-sulfur lyase activity"/>
    <property type="evidence" value="ECO:0007669"/>
    <property type="project" value="InterPro"/>
</dbReference>
<dbReference type="SUPFAM" id="SSF51316">
    <property type="entry name" value="Mss4-like"/>
    <property type="match status" value="1"/>
</dbReference>
<evidence type="ECO:0000313" key="7">
    <source>
        <dbReference type="Proteomes" id="UP000277212"/>
    </source>
</evidence>
<gene>
    <name evidence="6" type="ORF">CDV36_005262</name>
</gene>
<keyword evidence="3" id="KW-0862">Zinc</keyword>
<dbReference type="Proteomes" id="UP000277212">
    <property type="component" value="Unassembled WGS sequence"/>
</dbReference>
<reference evidence="6 7" key="1">
    <citation type="submission" date="2017-06" db="EMBL/GenBank/DDBJ databases">
        <title>Comparative genomic analysis of Ambrosia Fusariam Clade fungi.</title>
        <authorList>
            <person name="Stajich J.E."/>
            <person name="Carrillo J."/>
            <person name="Kijimoto T."/>
            <person name="Eskalen A."/>
            <person name="O'Donnell K."/>
            <person name="Kasson M."/>
        </authorList>
    </citation>
    <scope>NUCLEOTIDE SEQUENCE [LARGE SCALE GENOMIC DNA]</scope>
    <source>
        <strain evidence="6">UCR3666</strain>
    </source>
</reference>
<dbReference type="InterPro" id="IPR006913">
    <property type="entry name" value="CENP-V/GFA"/>
</dbReference>
<dbReference type="Pfam" id="PF04828">
    <property type="entry name" value="GFA"/>
    <property type="match status" value="1"/>
</dbReference>
<evidence type="ECO:0000259" key="5">
    <source>
        <dbReference type="PROSITE" id="PS51891"/>
    </source>
</evidence>
<comment type="similarity">
    <text evidence="1">Belongs to the Gfa family.</text>
</comment>
<dbReference type="PANTHER" id="PTHR33337:SF40">
    <property type="entry name" value="CENP-V_GFA DOMAIN-CONTAINING PROTEIN-RELATED"/>
    <property type="match status" value="1"/>
</dbReference>
<accession>A0A3M2SC18</accession>
<evidence type="ECO:0000313" key="6">
    <source>
        <dbReference type="EMBL" id="RMJ15106.1"/>
    </source>
</evidence>
<dbReference type="OrthoDB" id="9985472at2759"/>
<evidence type="ECO:0000256" key="2">
    <source>
        <dbReference type="ARBA" id="ARBA00022723"/>
    </source>
</evidence>
<protein>
    <recommendedName>
        <fullName evidence="5">CENP-V/GFA domain-containing protein</fullName>
    </recommendedName>
</protein>
<feature type="domain" description="CENP-V/GFA" evidence="5">
    <location>
        <begin position="4"/>
        <end position="108"/>
    </location>
</feature>
<dbReference type="STRING" id="2010991.A0A3M2SC18"/>
<keyword evidence="2" id="KW-0479">Metal-binding</keyword>
<keyword evidence="7" id="KW-1185">Reference proteome</keyword>
<dbReference type="EMBL" id="NKUJ01000071">
    <property type="protein sequence ID" value="RMJ15106.1"/>
    <property type="molecule type" value="Genomic_DNA"/>
</dbReference>
<keyword evidence="4" id="KW-0456">Lyase</keyword>
<proteinExistence type="inferred from homology"/>
<dbReference type="PANTHER" id="PTHR33337">
    <property type="entry name" value="GFA DOMAIN-CONTAINING PROTEIN"/>
    <property type="match status" value="1"/>
</dbReference>
<dbReference type="Gene3D" id="3.90.1590.10">
    <property type="entry name" value="glutathione-dependent formaldehyde- activating enzyme (gfa)"/>
    <property type="match status" value="1"/>
</dbReference>
<dbReference type="GO" id="GO:0046872">
    <property type="term" value="F:metal ion binding"/>
    <property type="evidence" value="ECO:0007669"/>
    <property type="project" value="UniProtKB-KW"/>
</dbReference>
<comment type="caution">
    <text evidence="6">The sequence shown here is derived from an EMBL/GenBank/DDBJ whole genome shotgun (WGS) entry which is preliminary data.</text>
</comment>
<dbReference type="PROSITE" id="PS51891">
    <property type="entry name" value="CENP_V_GFA"/>
    <property type="match status" value="1"/>
</dbReference>
<sequence length="136" mass="15737">MPSYKGKCVCGNLQYTVSLYSPEEARTSLCHCHNCRRAFGTNFGLTIKVPVEGFEYSHGKPKVFKQDNGVTREFCETCGVFICEYGEQAANKFRYIMWGTFDDPEQFPPKGEFFCKYRTEWMPEVPGVFHKNEIKD</sequence>
<organism evidence="6 7">
    <name type="scientific">Fusarium kuroshium</name>
    <dbReference type="NCBI Taxonomy" id="2010991"/>
    <lineage>
        <taxon>Eukaryota</taxon>
        <taxon>Fungi</taxon>
        <taxon>Dikarya</taxon>
        <taxon>Ascomycota</taxon>
        <taxon>Pezizomycotina</taxon>
        <taxon>Sordariomycetes</taxon>
        <taxon>Hypocreomycetidae</taxon>
        <taxon>Hypocreales</taxon>
        <taxon>Nectriaceae</taxon>
        <taxon>Fusarium</taxon>
        <taxon>Fusarium solani species complex</taxon>
    </lineage>
</organism>
<evidence type="ECO:0000256" key="4">
    <source>
        <dbReference type="ARBA" id="ARBA00023239"/>
    </source>
</evidence>
<evidence type="ECO:0000256" key="1">
    <source>
        <dbReference type="ARBA" id="ARBA00005495"/>
    </source>
</evidence>